<feature type="domain" description="Carrier" evidence="3">
    <location>
        <begin position="24"/>
        <end position="99"/>
    </location>
</feature>
<dbReference type="Gene3D" id="3.40.50.1820">
    <property type="entry name" value="alpha/beta hydrolase"/>
    <property type="match status" value="1"/>
</dbReference>
<organism evidence="4 5">
    <name type="scientific">Candidatus Marithioploca araucensis</name>
    <dbReference type="NCBI Taxonomy" id="70273"/>
    <lineage>
        <taxon>Bacteria</taxon>
        <taxon>Pseudomonadati</taxon>
        <taxon>Pseudomonadota</taxon>
        <taxon>Gammaproteobacteria</taxon>
        <taxon>Thiotrichales</taxon>
        <taxon>Thiotrichaceae</taxon>
        <taxon>Candidatus Marithioploca</taxon>
    </lineage>
</organism>
<dbReference type="SMART" id="SM00824">
    <property type="entry name" value="PKS_TE"/>
    <property type="match status" value="1"/>
</dbReference>
<protein>
    <submittedName>
        <fullName evidence="4">Thioesterase domain-containing protein</fullName>
    </submittedName>
</protein>
<proteinExistence type="predicted"/>
<dbReference type="Pfam" id="PF00550">
    <property type="entry name" value="PP-binding"/>
    <property type="match status" value="1"/>
</dbReference>
<keyword evidence="5" id="KW-1185">Reference proteome</keyword>
<dbReference type="InterPro" id="IPR029058">
    <property type="entry name" value="AB_hydrolase_fold"/>
</dbReference>
<name>A0ABT7VWB1_9GAMM</name>
<keyword evidence="2" id="KW-0597">Phosphoprotein</keyword>
<dbReference type="PANTHER" id="PTHR44845:SF6">
    <property type="entry name" value="BETA-ALANINE-ACTIVATING ENZYME"/>
    <property type="match status" value="1"/>
</dbReference>
<feature type="non-terminal residue" evidence="4">
    <location>
        <position position="366"/>
    </location>
</feature>
<dbReference type="Pfam" id="PF00975">
    <property type="entry name" value="Thioesterase"/>
    <property type="match status" value="1"/>
</dbReference>
<dbReference type="Gene3D" id="1.10.1200.10">
    <property type="entry name" value="ACP-like"/>
    <property type="match status" value="1"/>
</dbReference>
<keyword evidence="1" id="KW-0596">Phosphopantetheine</keyword>
<reference evidence="4" key="1">
    <citation type="submission" date="2023-06" db="EMBL/GenBank/DDBJ databases">
        <title>Uncultivated large filamentous bacteria from sulfidic sediments reveal new species and different genomic features in energy metabolism and defense.</title>
        <authorList>
            <person name="Fonseca A."/>
        </authorList>
    </citation>
    <scope>NUCLEOTIDE SEQUENCE</scope>
    <source>
        <strain evidence="4">HSG4</strain>
    </source>
</reference>
<dbReference type="InterPro" id="IPR009081">
    <property type="entry name" value="PP-bd_ACP"/>
</dbReference>
<dbReference type="InterPro" id="IPR001031">
    <property type="entry name" value="Thioesterase"/>
</dbReference>
<dbReference type="Proteomes" id="UP001171945">
    <property type="component" value="Unassembled WGS sequence"/>
</dbReference>
<dbReference type="InterPro" id="IPR020802">
    <property type="entry name" value="TesA-like"/>
</dbReference>
<feature type="non-terminal residue" evidence="4">
    <location>
        <position position="1"/>
    </location>
</feature>
<dbReference type="SUPFAM" id="SSF53474">
    <property type="entry name" value="alpha/beta-Hydrolases"/>
    <property type="match status" value="1"/>
</dbReference>
<dbReference type="SMART" id="SM00823">
    <property type="entry name" value="PKS_PP"/>
    <property type="match status" value="1"/>
</dbReference>
<dbReference type="PROSITE" id="PS50075">
    <property type="entry name" value="CARRIER"/>
    <property type="match status" value="1"/>
</dbReference>
<dbReference type="SUPFAM" id="SSF47336">
    <property type="entry name" value="ACP-like"/>
    <property type="match status" value="1"/>
</dbReference>
<evidence type="ECO:0000256" key="1">
    <source>
        <dbReference type="ARBA" id="ARBA00022450"/>
    </source>
</evidence>
<sequence length="366" mass="41156">SGKIDRKALSESELTLALQADNTIARDVFELQLISIWETVLNQNALSIHDNFFELGGHSLLALKLMSQIQQQFNIQMPVSSLFQNPTIASLAKQLRDGKTDTSPHLVPIRATGNRNTIFLVPEATGSVMYLHPLASNLDNEYPVYALSTPGLNGSAIINDVKKLASFHVENLRQQQPKGPYILAGHSSGGRVAYEIAWQLEQQGETIELLAILDTYAPNSPPEHDDMAMYNDYNWLHDIVYAFETTNQTNLNLSVQDLEAFGNLESAYEHVMDVFQQHDLFASNTDIEKLKALVNVYRVSCQIDFTYKMPGKLHCPIHLFCATEMTENHNESLEPDFVTRGWTECTDGEVFEYQVPGNHMSMMFSP</sequence>
<evidence type="ECO:0000256" key="2">
    <source>
        <dbReference type="ARBA" id="ARBA00022553"/>
    </source>
</evidence>
<evidence type="ECO:0000313" key="4">
    <source>
        <dbReference type="EMBL" id="MDM8563856.1"/>
    </source>
</evidence>
<evidence type="ECO:0000313" key="5">
    <source>
        <dbReference type="Proteomes" id="UP001171945"/>
    </source>
</evidence>
<comment type="caution">
    <text evidence="4">The sequence shown here is derived from an EMBL/GenBank/DDBJ whole genome shotgun (WGS) entry which is preliminary data.</text>
</comment>
<evidence type="ECO:0000259" key="3">
    <source>
        <dbReference type="PROSITE" id="PS50075"/>
    </source>
</evidence>
<dbReference type="InterPro" id="IPR036736">
    <property type="entry name" value="ACP-like_sf"/>
</dbReference>
<gene>
    <name evidence="4" type="ORF">QUF54_10935</name>
</gene>
<dbReference type="InterPro" id="IPR020806">
    <property type="entry name" value="PKS_PP-bd"/>
</dbReference>
<dbReference type="EMBL" id="JAUCGM010000922">
    <property type="protein sequence ID" value="MDM8563856.1"/>
    <property type="molecule type" value="Genomic_DNA"/>
</dbReference>
<dbReference type="PANTHER" id="PTHR44845">
    <property type="entry name" value="CARRIER DOMAIN-CONTAINING PROTEIN"/>
    <property type="match status" value="1"/>
</dbReference>
<accession>A0ABT7VWB1</accession>